<accession>M5U4Z7</accession>
<keyword evidence="4" id="KW-1185">Reference proteome</keyword>
<feature type="compositionally biased region" description="Polar residues" evidence="1">
    <location>
        <begin position="151"/>
        <end position="163"/>
    </location>
</feature>
<reference evidence="3 4" key="1">
    <citation type="journal article" date="2013" name="Mar. Genomics">
        <title>Expression of sulfatases in Rhodopirellula baltica and the diversity of sulfatases in the genus Rhodopirellula.</title>
        <authorList>
            <person name="Wegner C.E."/>
            <person name="Richter-Heitmann T."/>
            <person name="Klindworth A."/>
            <person name="Klockow C."/>
            <person name="Richter M."/>
            <person name="Achstetter T."/>
            <person name="Glockner F.O."/>
            <person name="Harder J."/>
        </authorList>
    </citation>
    <scope>NUCLEOTIDE SEQUENCE [LARGE SCALE GENOMIC DNA]</scope>
    <source>
        <strain evidence="3 4">SM41</strain>
    </source>
</reference>
<name>M5U4Z7_9BACT</name>
<dbReference type="PANTHER" id="PTHR40940">
    <property type="entry name" value="PROTEIN BATD-RELATED"/>
    <property type="match status" value="1"/>
</dbReference>
<protein>
    <recommendedName>
        <fullName evidence="2">DUF7939 domain-containing protein</fullName>
    </recommendedName>
</protein>
<dbReference type="Proteomes" id="UP000011885">
    <property type="component" value="Unassembled WGS sequence"/>
</dbReference>
<comment type="caution">
    <text evidence="3">The sequence shown here is derived from an EMBL/GenBank/DDBJ whole genome shotgun (WGS) entry which is preliminary data.</text>
</comment>
<proteinExistence type="predicted"/>
<dbReference type="RefSeq" id="WP_008686689.1">
    <property type="nucleotide sequence ID" value="NZ_ANOH01000399.1"/>
</dbReference>
<sequence>MAGDVGLQAADSLKASIEKETAWTGEPVPLIITLYSPGPFEGTAAFDFPELPKTAIIAIGNPVVGSEDVGDDSFLTQRHEFSISTQQTGTVVLPPFSVRFRGKESFVGDAKDVIAKTPKLQFESKRPPGTESLGIVVSTEKVDTQQKWDPDQSTDSNDPNQVQAGDVIERTITRRVSGCSAMLLPPVSTQAPEGVQVYSRDPVVEDKIDRGELKASRTETIKYQFQQAGTFELPEITFRWWDPKSEKLQEKTLEGTTVEVAAPPQQTAAADWNAEMSGDDKDANTFPAWAVAVGFLIVAGLLYRPLKSAWDAWQVRRRSRELMIAREVRSACRANDAPAAYAALLQWCGSSSSDEPVTPSEVLGEPWEHLSAHLYGATGTAKSWSGEPLLIGFEAARKQRRHRVRAEHGSALPSLNP</sequence>
<dbReference type="AlphaFoldDB" id="M5U4Z7"/>
<evidence type="ECO:0000259" key="2">
    <source>
        <dbReference type="Pfam" id="PF25607"/>
    </source>
</evidence>
<dbReference type="PATRIC" id="fig|1263870.3.peg.5995"/>
<gene>
    <name evidence="3" type="ORF">RSSM_05658</name>
</gene>
<dbReference type="EMBL" id="ANOH01000399">
    <property type="protein sequence ID" value="EMI52931.1"/>
    <property type="molecule type" value="Genomic_DNA"/>
</dbReference>
<evidence type="ECO:0000313" key="3">
    <source>
        <dbReference type="EMBL" id="EMI52931.1"/>
    </source>
</evidence>
<dbReference type="PANTHER" id="PTHR40940:SF1">
    <property type="entry name" value="PROTEIN BATD"/>
    <property type="match status" value="1"/>
</dbReference>
<feature type="region of interest" description="Disordered" evidence="1">
    <location>
        <begin position="141"/>
        <end position="163"/>
    </location>
</feature>
<evidence type="ECO:0000256" key="1">
    <source>
        <dbReference type="SAM" id="MobiDB-lite"/>
    </source>
</evidence>
<dbReference type="InterPro" id="IPR025738">
    <property type="entry name" value="BatD"/>
</dbReference>
<dbReference type="Pfam" id="PF25607">
    <property type="entry name" value="DUF7939"/>
    <property type="match status" value="1"/>
</dbReference>
<organism evidence="3 4">
    <name type="scientific">Rhodopirellula sallentina SM41</name>
    <dbReference type="NCBI Taxonomy" id="1263870"/>
    <lineage>
        <taxon>Bacteria</taxon>
        <taxon>Pseudomonadati</taxon>
        <taxon>Planctomycetota</taxon>
        <taxon>Planctomycetia</taxon>
        <taxon>Pirellulales</taxon>
        <taxon>Pirellulaceae</taxon>
        <taxon>Rhodopirellula</taxon>
    </lineage>
</organism>
<evidence type="ECO:0000313" key="4">
    <source>
        <dbReference type="Proteomes" id="UP000011885"/>
    </source>
</evidence>
<feature type="compositionally biased region" description="Basic and acidic residues" evidence="1">
    <location>
        <begin position="141"/>
        <end position="150"/>
    </location>
</feature>
<dbReference type="InterPro" id="IPR057699">
    <property type="entry name" value="DUF7939"/>
</dbReference>
<feature type="domain" description="DUF7939" evidence="2">
    <location>
        <begin position="325"/>
        <end position="399"/>
    </location>
</feature>